<dbReference type="PANTHER" id="PTHR11715:SF3">
    <property type="entry name" value="GLYCINE CLEAVAGE SYSTEM H PROTEIN-RELATED"/>
    <property type="match status" value="1"/>
</dbReference>
<dbReference type="InterPro" id="IPR000089">
    <property type="entry name" value="Biotin_lipoyl"/>
</dbReference>
<evidence type="ECO:0000313" key="7">
    <source>
        <dbReference type="Proteomes" id="UP000215509"/>
    </source>
</evidence>
<protein>
    <recommendedName>
        <fullName evidence="3">Glycine cleavage system H protein</fullName>
    </recommendedName>
    <alternativeName>
        <fullName evidence="3">Octanoyl/lipoyl carrier protein</fullName>
    </alternativeName>
</protein>
<dbReference type="RefSeq" id="WP_094013749.1">
    <property type="nucleotide sequence ID" value="NZ_NMQW01000005.1"/>
</dbReference>
<evidence type="ECO:0000313" key="6">
    <source>
        <dbReference type="EMBL" id="OXM87452.1"/>
    </source>
</evidence>
<gene>
    <name evidence="3 6" type="primary">gcvH</name>
    <name evidence="6" type="ORF">CF651_04955</name>
</gene>
<dbReference type="InterPro" id="IPR002930">
    <property type="entry name" value="GCV_H"/>
</dbReference>
<dbReference type="Pfam" id="PF01597">
    <property type="entry name" value="GCV_H"/>
    <property type="match status" value="1"/>
</dbReference>
<dbReference type="EMBL" id="NMQW01000005">
    <property type="protein sequence ID" value="OXM87452.1"/>
    <property type="molecule type" value="Genomic_DNA"/>
</dbReference>
<keyword evidence="7" id="KW-1185">Reference proteome</keyword>
<dbReference type="PROSITE" id="PS50968">
    <property type="entry name" value="BIOTINYL_LIPOYL"/>
    <property type="match status" value="1"/>
</dbReference>
<dbReference type="PANTHER" id="PTHR11715">
    <property type="entry name" value="GLYCINE CLEAVAGE SYSTEM H PROTEIN"/>
    <property type="match status" value="1"/>
</dbReference>
<dbReference type="Gene3D" id="2.40.50.100">
    <property type="match status" value="1"/>
</dbReference>
<dbReference type="GO" id="GO:0005829">
    <property type="term" value="C:cytosol"/>
    <property type="evidence" value="ECO:0007669"/>
    <property type="project" value="TreeGrafter"/>
</dbReference>
<dbReference type="InterPro" id="IPR033753">
    <property type="entry name" value="GCV_H/Fam206"/>
</dbReference>
<organism evidence="6 7">
    <name type="scientific">Paenibacillus rigui</name>
    <dbReference type="NCBI Taxonomy" id="554312"/>
    <lineage>
        <taxon>Bacteria</taxon>
        <taxon>Bacillati</taxon>
        <taxon>Bacillota</taxon>
        <taxon>Bacilli</taxon>
        <taxon>Bacillales</taxon>
        <taxon>Paenibacillaceae</taxon>
        <taxon>Paenibacillus</taxon>
    </lineage>
</organism>
<dbReference type="GO" id="GO:0005960">
    <property type="term" value="C:glycine cleavage complex"/>
    <property type="evidence" value="ECO:0007669"/>
    <property type="project" value="InterPro"/>
</dbReference>
<proteinExistence type="inferred from homology"/>
<dbReference type="OrthoDB" id="9796712at2"/>
<evidence type="ECO:0000259" key="5">
    <source>
        <dbReference type="PROSITE" id="PS50968"/>
    </source>
</evidence>
<keyword evidence="2 3" id="KW-0450">Lipoyl</keyword>
<comment type="cofactor">
    <cofactor evidence="3">
        <name>(R)-lipoate</name>
        <dbReference type="ChEBI" id="CHEBI:83088"/>
    </cofactor>
    <text evidence="3">Binds 1 lipoyl cofactor covalently.</text>
</comment>
<dbReference type="AlphaFoldDB" id="A0A229UVJ1"/>
<dbReference type="InterPro" id="IPR017453">
    <property type="entry name" value="GCV_H_sub"/>
</dbReference>
<comment type="subunit">
    <text evidence="3">The glycine cleavage system is composed of four proteins: P, T, L and H.</text>
</comment>
<dbReference type="NCBIfam" id="TIGR00527">
    <property type="entry name" value="gcvH"/>
    <property type="match status" value="1"/>
</dbReference>
<dbReference type="NCBIfam" id="NF002270">
    <property type="entry name" value="PRK01202.1"/>
    <property type="match status" value="1"/>
</dbReference>
<dbReference type="PROSITE" id="PS00189">
    <property type="entry name" value="LIPOYL"/>
    <property type="match status" value="1"/>
</dbReference>
<reference evidence="6 7" key="1">
    <citation type="submission" date="2017-07" db="EMBL/GenBank/DDBJ databases">
        <title>Genome sequencing and assembly of Paenibacillus rigui.</title>
        <authorList>
            <person name="Mayilraj S."/>
        </authorList>
    </citation>
    <scope>NUCLEOTIDE SEQUENCE [LARGE SCALE GENOMIC DNA]</scope>
    <source>
        <strain evidence="6 7">JCM 16352</strain>
    </source>
</reference>
<comment type="similarity">
    <text evidence="1 3">Belongs to the GcvH family.</text>
</comment>
<dbReference type="GO" id="GO:0009249">
    <property type="term" value="P:protein lipoylation"/>
    <property type="evidence" value="ECO:0007669"/>
    <property type="project" value="UniProtKB-UniRule"/>
</dbReference>
<evidence type="ECO:0000256" key="4">
    <source>
        <dbReference type="PIRSR" id="PIRSR617453-50"/>
    </source>
</evidence>
<comment type="function">
    <text evidence="3">The glycine cleavage system catalyzes the degradation of glycine. The H protein shuttles the methylamine group of glycine from the P protein to the T protein.</text>
</comment>
<dbReference type="HAMAP" id="MF_00272">
    <property type="entry name" value="GcvH"/>
    <property type="match status" value="1"/>
</dbReference>
<comment type="function">
    <text evidence="3">Is also involved in protein lipoylation via its role as an octanoyl/lipoyl carrier protein intermediate.</text>
</comment>
<name>A0A229UVJ1_9BACL</name>
<comment type="caution">
    <text evidence="6">The sequence shown here is derived from an EMBL/GenBank/DDBJ whole genome shotgun (WGS) entry which is preliminary data.</text>
</comment>
<evidence type="ECO:0000256" key="3">
    <source>
        <dbReference type="HAMAP-Rule" id="MF_00272"/>
    </source>
</evidence>
<dbReference type="SUPFAM" id="SSF51230">
    <property type="entry name" value="Single hybrid motif"/>
    <property type="match status" value="1"/>
</dbReference>
<evidence type="ECO:0000256" key="1">
    <source>
        <dbReference type="ARBA" id="ARBA00009249"/>
    </source>
</evidence>
<dbReference type="CDD" id="cd06848">
    <property type="entry name" value="GCS_H"/>
    <property type="match status" value="1"/>
</dbReference>
<accession>A0A229UVJ1</accession>
<dbReference type="InterPro" id="IPR011053">
    <property type="entry name" value="Single_hybrid_motif"/>
</dbReference>
<feature type="domain" description="Lipoyl-binding" evidence="5">
    <location>
        <begin position="24"/>
        <end position="106"/>
    </location>
</feature>
<evidence type="ECO:0000256" key="2">
    <source>
        <dbReference type="ARBA" id="ARBA00022823"/>
    </source>
</evidence>
<dbReference type="Proteomes" id="UP000215509">
    <property type="component" value="Unassembled WGS sequence"/>
</dbReference>
<sequence>MSRIQPDLRYTEEHEWAEKGEGQSVKIGITDFAQQELGDIVFVELPSLGAKVAAGESLGTIESVKTVSDLFSPVSGTVTAVNDKLLDSPELVNGEPYGAGWVVEVEVAGDADEALASLLTAEAYRRLTDSLA</sequence>
<dbReference type="GO" id="GO:0019464">
    <property type="term" value="P:glycine decarboxylation via glycine cleavage system"/>
    <property type="evidence" value="ECO:0007669"/>
    <property type="project" value="UniProtKB-UniRule"/>
</dbReference>
<dbReference type="InterPro" id="IPR003016">
    <property type="entry name" value="2-oxoA_DH_lipoyl-BS"/>
</dbReference>
<feature type="modified residue" description="N6-lipoyllysine" evidence="3 4">
    <location>
        <position position="65"/>
    </location>
</feature>